<reference evidence="3" key="1">
    <citation type="submission" date="2022-11" db="UniProtKB">
        <authorList>
            <consortium name="WormBaseParasite"/>
        </authorList>
    </citation>
    <scope>IDENTIFICATION</scope>
</reference>
<dbReference type="GO" id="GO:0045494">
    <property type="term" value="P:photoreceptor cell maintenance"/>
    <property type="evidence" value="ECO:0007669"/>
    <property type="project" value="InterPro"/>
</dbReference>
<dbReference type="SUPFAM" id="SSF52833">
    <property type="entry name" value="Thioredoxin-like"/>
    <property type="match status" value="1"/>
</dbReference>
<dbReference type="InterPro" id="IPR013766">
    <property type="entry name" value="Thioredoxin_domain"/>
</dbReference>
<dbReference type="InterPro" id="IPR012336">
    <property type="entry name" value="Thioredoxin-like_fold"/>
</dbReference>
<dbReference type="PANTHER" id="PTHR46762:SF1">
    <property type="entry name" value="NUCLEOREDOXIN-LIKE PROTEIN 2"/>
    <property type="match status" value="1"/>
</dbReference>
<dbReference type="WBParaSite" id="Gr19_v10_g418.t1">
    <property type="protein sequence ID" value="Gr19_v10_g418.t1"/>
    <property type="gene ID" value="Gr19_v10_g418"/>
</dbReference>
<keyword evidence="2" id="KW-1185">Reference proteome</keyword>
<accession>A0A914HUR4</accession>
<dbReference type="InterPro" id="IPR036249">
    <property type="entry name" value="Thioredoxin-like_sf"/>
</dbReference>
<feature type="domain" description="Thioredoxin" evidence="1">
    <location>
        <begin position="29"/>
        <end position="177"/>
    </location>
</feature>
<dbReference type="PANTHER" id="PTHR46762">
    <property type="entry name" value="NUCLEOREDOXIN-LIKE PROTEIN 2"/>
    <property type="match status" value="1"/>
</dbReference>
<dbReference type="AlphaFoldDB" id="A0A914HUR4"/>
<protein>
    <submittedName>
        <fullName evidence="3">Thioredoxin domain-containing protein</fullName>
    </submittedName>
</protein>
<evidence type="ECO:0000313" key="2">
    <source>
        <dbReference type="Proteomes" id="UP000887572"/>
    </source>
</evidence>
<name>A0A914HUR4_GLORO</name>
<dbReference type="Proteomes" id="UP000887572">
    <property type="component" value="Unplaced"/>
</dbReference>
<evidence type="ECO:0000259" key="1">
    <source>
        <dbReference type="PROSITE" id="PS51352"/>
    </source>
</evidence>
<dbReference type="GO" id="GO:0007600">
    <property type="term" value="P:sensory perception"/>
    <property type="evidence" value="ECO:0007669"/>
    <property type="project" value="InterPro"/>
</dbReference>
<dbReference type="PROSITE" id="PS51352">
    <property type="entry name" value="THIOREDOXIN_2"/>
    <property type="match status" value="1"/>
</dbReference>
<organism evidence="2 3">
    <name type="scientific">Globodera rostochiensis</name>
    <name type="common">Golden nematode worm</name>
    <name type="synonym">Heterodera rostochiensis</name>
    <dbReference type="NCBI Taxonomy" id="31243"/>
    <lineage>
        <taxon>Eukaryota</taxon>
        <taxon>Metazoa</taxon>
        <taxon>Ecdysozoa</taxon>
        <taxon>Nematoda</taxon>
        <taxon>Chromadorea</taxon>
        <taxon>Rhabditida</taxon>
        <taxon>Tylenchina</taxon>
        <taxon>Tylenchomorpha</taxon>
        <taxon>Tylenchoidea</taxon>
        <taxon>Heteroderidae</taxon>
        <taxon>Heteroderinae</taxon>
        <taxon>Globodera</taxon>
    </lineage>
</organism>
<dbReference type="Gene3D" id="3.40.30.10">
    <property type="entry name" value="Glutaredoxin"/>
    <property type="match status" value="1"/>
</dbReference>
<sequence>MNYSFIHSAKTKSLLLKLSNRKTSTNRICRMSQLLSGEKIVLSDGSKVPAEEYLKDKVVALYFSAGWCPPCRAFTPKLKTFYEEIKKAGKNFEVVFVSRDRAADDLLEYYRDHHGPWAYLEFGNPKLQPLLEKFEVKTIPTCKVIKPDGTVVVNDARTEVQEKGVENALALWEEWMGFYEA</sequence>
<dbReference type="InterPro" id="IPR029519">
    <property type="entry name" value="RdCVF2"/>
</dbReference>
<dbReference type="Pfam" id="PF13905">
    <property type="entry name" value="Thioredoxin_8"/>
    <property type="match status" value="1"/>
</dbReference>
<proteinExistence type="predicted"/>
<dbReference type="CDD" id="cd02964">
    <property type="entry name" value="TryX_like_family"/>
    <property type="match status" value="1"/>
</dbReference>
<evidence type="ECO:0000313" key="3">
    <source>
        <dbReference type="WBParaSite" id="Gr19_v10_g418.t1"/>
    </source>
</evidence>